<name>A0A2V1J0C2_9BACT</name>
<sequence>MVMDKKDAARKIWKECFGYSDTRISRMLDAVCDDNDILLLEKGGQPVSTLEMRRFDFLFHGEMVGLSMISHCATRRSSRGNGFMSELMMSVLEAARRRGDMIAALVPTHDWLSFLFGRWGFSTVFYHDIQRFTSLHTFGNGHGYHPVDNPASDEVYMAFREMEMQRPCTLIVSRRDFQRRVMESVGADATESFVAMADSEGRVVSMAWASLSADGELLTVTDLLGVDTEAIRAAMHELRRMYHDVAVRIMALPGDGNRHLYGYGMARIVDVGRCLSAVAAAYPELCTTMRVTDRIIPDNSHYYVIENGSLYLADERTDAPAFDITAEVLCRMAFSSPKIGSVLGFPSVRPVL</sequence>
<dbReference type="EMBL" id="PUBV01000004">
    <property type="protein sequence ID" value="PWB08847.1"/>
    <property type="molecule type" value="Genomic_DNA"/>
</dbReference>
<dbReference type="PANTHER" id="PTHR37817:SF1">
    <property type="entry name" value="N-ACETYLTRANSFERASE EIS"/>
    <property type="match status" value="1"/>
</dbReference>
<dbReference type="InterPro" id="IPR000182">
    <property type="entry name" value="GNAT_dom"/>
</dbReference>
<dbReference type="PROSITE" id="PS51186">
    <property type="entry name" value="GNAT"/>
    <property type="match status" value="1"/>
</dbReference>
<keyword evidence="3" id="KW-1185">Reference proteome</keyword>
<gene>
    <name evidence="2" type="ORF">C5O25_02895</name>
</gene>
<organism evidence="2 3">
    <name type="scientific">Paramuribaculum intestinale</name>
    <dbReference type="NCBI Taxonomy" id="2094151"/>
    <lineage>
        <taxon>Bacteria</taxon>
        <taxon>Pseudomonadati</taxon>
        <taxon>Bacteroidota</taxon>
        <taxon>Bacteroidia</taxon>
        <taxon>Bacteroidales</taxon>
        <taxon>Muribaculaceae</taxon>
        <taxon>Paramuribaculum</taxon>
    </lineage>
</organism>
<evidence type="ECO:0000313" key="3">
    <source>
        <dbReference type="Proteomes" id="UP000244925"/>
    </source>
</evidence>
<dbReference type="PANTHER" id="PTHR37817">
    <property type="entry name" value="N-ACETYLTRANSFERASE EIS"/>
    <property type="match status" value="1"/>
</dbReference>
<dbReference type="SUPFAM" id="SSF55729">
    <property type="entry name" value="Acyl-CoA N-acyltransferases (Nat)"/>
    <property type="match status" value="1"/>
</dbReference>
<keyword evidence="2" id="KW-0808">Transferase</keyword>
<accession>A0A2V1J0C2</accession>
<comment type="caution">
    <text evidence="2">The sequence shown here is derived from an EMBL/GenBank/DDBJ whole genome shotgun (WGS) entry which is preliminary data.</text>
</comment>
<evidence type="ECO:0000313" key="2">
    <source>
        <dbReference type="EMBL" id="PWB08847.1"/>
    </source>
</evidence>
<dbReference type="InterPro" id="IPR036527">
    <property type="entry name" value="SCP2_sterol-bd_dom_sf"/>
</dbReference>
<dbReference type="Pfam" id="PF13527">
    <property type="entry name" value="Acetyltransf_9"/>
    <property type="match status" value="1"/>
</dbReference>
<dbReference type="GO" id="GO:0030649">
    <property type="term" value="P:aminoglycoside antibiotic catabolic process"/>
    <property type="evidence" value="ECO:0007669"/>
    <property type="project" value="TreeGrafter"/>
</dbReference>
<dbReference type="Gene3D" id="3.40.630.30">
    <property type="match status" value="1"/>
</dbReference>
<protein>
    <submittedName>
        <fullName evidence="2">GNAT family N-acetyltransferase</fullName>
    </submittedName>
</protein>
<dbReference type="Proteomes" id="UP000244925">
    <property type="component" value="Unassembled WGS sequence"/>
</dbReference>
<evidence type="ECO:0000259" key="1">
    <source>
        <dbReference type="PROSITE" id="PS51186"/>
    </source>
</evidence>
<proteinExistence type="predicted"/>
<dbReference type="GO" id="GO:0034069">
    <property type="term" value="F:aminoglycoside N-acetyltransferase activity"/>
    <property type="evidence" value="ECO:0007669"/>
    <property type="project" value="TreeGrafter"/>
</dbReference>
<reference evidence="3" key="1">
    <citation type="submission" date="2018-02" db="EMBL/GenBank/DDBJ databases">
        <authorList>
            <person name="Clavel T."/>
            <person name="Strowig T."/>
        </authorList>
    </citation>
    <scope>NUCLEOTIDE SEQUENCE [LARGE SCALE GENOMIC DNA]</scope>
    <source>
        <strain evidence="3">DSM 100764</strain>
    </source>
</reference>
<dbReference type="InterPro" id="IPR016181">
    <property type="entry name" value="Acyl_CoA_acyltransferase"/>
</dbReference>
<dbReference type="InterPro" id="IPR051554">
    <property type="entry name" value="Acetyltransferase_Eis"/>
</dbReference>
<dbReference type="AlphaFoldDB" id="A0A2V1J0C2"/>
<dbReference type="Gene3D" id="3.30.1050.10">
    <property type="entry name" value="SCP2 sterol-binding domain"/>
    <property type="match status" value="1"/>
</dbReference>
<feature type="domain" description="N-acetyltransferase" evidence="1">
    <location>
        <begin position="1"/>
        <end position="169"/>
    </location>
</feature>